<dbReference type="InterPro" id="IPR036872">
    <property type="entry name" value="CH_dom_sf"/>
</dbReference>
<feature type="compositionally biased region" description="Polar residues" evidence="4">
    <location>
        <begin position="206"/>
        <end position="215"/>
    </location>
</feature>
<feature type="region of interest" description="Disordered" evidence="4">
    <location>
        <begin position="1740"/>
        <end position="2052"/>
    </location>
</feature>
<feature type="compositionally biased region" description="Basic and acidic residues" evidence="4">
    <location>
        <begin position="1398"/>
        <end position="1409"/>
    </location>
</feature>
<feature type="region of interest" description="Disordered" evidence="4">
    <location>
        <begin position="129"/>
        <end position="243"/>
    </location>
</feature>
<dbReference type="InterPro" id="IPR050540">
    <property type="entry name" value="F-actin_Monoox_Mical"/>
</dbReference>
<feature type="compositionally biased region" description="Basic and acidic residues" evidence="4">
    <location>
        <begin position="1745"/>
        <end position="1755"/>
    </location>
</feature>
<feature type="compositionally biased region" description="Basic and acidic residues" evidence="4">
    <location>
        <begin position="1827"/>
        <end position="1836"/>
    </location>
</feature>
<feature type="compositionally biased region" description="Low complexity" evidence="4">
    <location>
        <begin position="1960"/>
        <end position="1974"/>
    </location>
</feature>
<dbReference type="STRING" id="195883.A0A482X467"/>
<dbReference type="InterPro" id="IPR001715">
    <property type="entry name" value="CH_dom"/>
</dbReference>
<dbReference type="EMBL" id="QKKF02018223">
    <property type="protein sequence ID" value="RZF40523.1"/>
    <property type="molecule type" value="Genomic_DNA"/>
</dbReference>
<feature type="region of interest" description="Disordered" evidence="4">
    <location>
        <begin position="344"/>
        <end position="368"/>
    </location>
</feature>
<feature type="region of interest" description="Disordered" evidence="4">
    <location>
        <begin position="2101"/>
        <end position="2273"/>
    </location>
</feature>
<sequence>MAAEVSAELGLINDEDVLRKMWQQTEDFGKKKEIRARMYKLREQRLKEFYTTDVASDIALTGRKHTATHHVDSIADQGFMSMKTKEIRDSESPTRDIHKRQAQNNYWNTVQESYSTADDGGRLVDTYEKSMSGQGVSPDGRTYSQSSANQKNQHSSNLEQTENSTKIEDQQSRSSQAVIDAHTKTDDGDVYTKASKQEEQKKSSSYATSKTGNTTYHSSSKQESKSSSSYTKQSMSSSTSNTYQILPSGERVLVSSTTVSNPRAITDETNFNSDINNLSKYQDTTDFISTSKRDNQSSSDVKTSENISNRYLGNSKFISNETADVTLKNNAEINASKTYTSESLDKNISDRRQTTQNSKTITTENESSNVVDQKIMSELHKLDSYLSTQNVTGASTPVSPNSVTGDAANWTVVSSSDGEFVYKSDKEKGPGDKPVVIKHPTSLELPKEATEGQYVTTYQQSYQPKKISVEHSPTHDAFARSLRTSPPPSSTRSSSKGSLDRSSPDRKFQKGGSPTRRSPEKERRVSVAGSYTIEKPKEVKRKVSEATYEVQKDTNVKAKRKFSTTQAKTISKVRSSTPGTSPSTSPTRMNRERSSSSSDSESDSSQLTYNKNTSTIKRASTRKSSKDQSSPERSPTRKVQSPTKSITHGRSTPETHVRPSSPSKATPSDKLSSVQSPSRKSPSPTKAKPSSTSPERASVRSPSPTKTTGILRKDSKSDSASTILIKSETTSRDNTKNNQKLEETQEITTDTFKNKTDTDSQVSEFISKIKQEEETQKNAIKSTQHKLTDTVDDLVENKNVNKMTYHTSDEITITKTNNTAEDEGVLELTTDSTFEDHQSVNKESISKDSSISREDVLLSQGVINNEVSKTETSEFIQNEKTGTSSPTTQSNFRDKSPEYSSEGSVTKEIKTARSIGKKNASTPDSSPERSAFKPIKEFRTEPELKDKMSVKVQPSKYPAGAPSPVSPKPSDKKTPSNKDQTTKPQSRESSPAKSPSRSASPVKQVKNKSPVRESKSSSVSPYSSPERSPTKKTKPTDSPKPSQAKDADKTKNVNQRTTRRSSIPRAENVTSVTRKVSEKKIELSNNKKPTARVPSFEKRVPIQKTQNVRSDSQSSITRRTVTTRSDSQSSITKKTVTKTVRSSSARDMNTTKTLNKTPSTTKVKTTAIINLQRPASNKSLPVQNSKTNAGNIVNVTVTTKRKVNESGPRKSQPIESKPQTPKQAPSKVVKKEVVQRTSQKTVHKDAYDGSSDRSSSVSSPETVKPVDVTGTKKQSTIALSLICSSNVTSKQVKSNDFKPEIDVEDLEDELPPAEFLVDDYEDDEDKPVQQMKPSVTPKTAPKTQPKPGSMSRTPAKASPAKPSTTTLQNRSTLNKRVSNESLTKTQSNKQVTAKTTVVKKDTSKQDLTVKSKANITLNNRNNVATNKGTPTPKSTPTKRPAVPPKKTLVHDEPETSSSEDEETNITENVSIITEDQQHYIDELEEIRTKEEQEYAAKLMATTNQEDSLLSVIVQHPKSSRESSPGHPAHSPFCAVSDDGGAHPRYADLISEPEDVENIEKTKLYESSSKRYEQVTNLDEESETEDLNVSVADRVSKFLATSQAVSSPKETPEKPTESPKTERKEVLKAKNMFETIAKNQTAPPAPNNKPVDILSRPSVFEGRRGVTTPKEKFDTFPKTKATKSTENLNKTASTNDLLVENSQTHVNVDIEENTSQQFIKNESTNVLKEIQIENIDLHTKSNKISTEQKQETTTRDRIRKTSSPEKETQPRKDSIKETTKKQTPGKKYPGTENKETKTLDVSNRESKISSKKDFFERKANAEKNTTLTKERPLKKEPITPAKPKKPSDSQVKTSDFIQNERKTSPSPRASPERKPVTKRAESPDTKKAQTKTVRENSATEITRKQSTERRTEIDRKSTPSPTKDRRESPRASPEKQAPTSKAKSPERSPKKESPREKSPEKVTTTSRPSSPTKKAPSPERAAPSERKSSLKRSSPERKVSVETSSTRRQSQERTVVVEGETVELNKAGRFGVTLKRTPSTASAATPRRLSTPGGEEIEDIFQLELLEQMLEKAVGYETRRRIRAQIRIVKKMIEDGEIQVTTTTTTTTSRKTTRSTKSPVKEVESKPQSKPVTDSYKKPEPKKPVEQRPTTPVQRPASPTKHRVEVSSLKSTFEQKGAETKRAPSPSKLQDQQTVTRQETVKKTTRIETSTNVRSQPREREPCPITSSYGVGPTDDEGRPLFGLKALRRSNTAKTLTDEPQPQPQEEKPNKAQTEAVDEVFDARGRPLFGLRALQVSSFDTDEMPAEVTSPQIRGLVEKHEQNARTSHKEMESKTTVVTSKSVVSSDGSVSVNREVIKGELSSRNGEEPTGKIVHSKYSYQTPDESNKSQGISSTVTTTKTIGGGRRSSGPKITEIEDSDERRSSITSSRRYSGAKVTEVEEEECERVRRSSPDECDSNLVSSVIKKFSGSKTADNDKSWQKSTVNSKFVTTSTAKKSNSTVTESKSKSYSPTSQPKVSDDDEEKTDDKKKPLIRGDSIRALQHKFQQATESAANSTPQRGYPPAGLILRTSSFKATEESPNLSSSLKQHSTSTESKQRPNRTSVTTRRNSKTDSSSVEENNFQTSAASKTVTSSVSSTSTRVATEKSSFLDNTTRVTGVQDILQRMRNADLVVESGDTDEDTEARALLNKFLGASVILQGMEQGMKAASAAAKTNGHASSLPASPTSAALVSRVEKQRIASSNTNQLSEEELENIWDEKQLRDLLEACSDYEGRRRIRARLRAVMAEQKVCADVVAVASSDTSGNSLLSQESMESKHVSTKTEGSTITHSEVRTTSSFSSHRMTKANSVTSPFAKFKQLERQNSAPSRPTDNTTPIFKFTDPKLARSASTIKDRLLYWVQAQTKEYKNIQIDNFSTSWNDGLAFCALIHHFCPEAFDYDQLTPEKRRHNFELAFRVADEEAGIAPLLDVEDMVVMRRPDWKCVFTYVQSIYRRFHASQDAAR</sequence>
<keyword evidence="2" id="KW-0175">Coiled coil</keyword>
<feature type="compositionally biased region" description="Polar residues" evidence="4">
    <location>
        <begin position="718"/>
        <end position="728"/>
    </location>
</feature>
<feature type="compositionally biased region" description="Polar residues" evidence="4">
    <location>
        <begin position="606"/>
        <end position="618"/>
    </location>
</feature>
<dbReference type="Pfam" id="PF00307">
    <property type="entry name" value="CH"/>
    <property type="match status" value="1"/>
</dbReference>
<feature type="compositionally biased region" description="Polar residues" evidence="4">
    <location>
        <begin position="2186"/>
        <end position="2197"/>
    </location>
</feature>
<feature type="compositionally biased region" description="Low complexity" evidence="4">
    <location>
        <begin position="216"/>
        <end position="243"/>
    </location>
</feature>
<evidence type="ECO:0000256" key="4">
    <source>
        <dbReference type="SAM" id="MobiDB-lite"/>
    </source>
</evidence>
<keyword evidence="1" id="KW-0597">Phosphoprotein</keyword>
<feature type="region of interest" description="Disordered" evidence="4">
    <location>
        <begin position="2802"/>
        <end position="2841"/>
    </location>
</feature>
<feature type="compositionally biased region" description="Low complexity" evidence="4">
    <location>
        <begin position="480"/>
        <end position="497"/>
    </location>
</feature>
<feature type="compositionally biased region" description="Polar residues" evidence="4">
    <location>
        <begin position="2544"/>
        <end position="2558"/>
    </location>
</feature>
<protein>
    <recommendedName>
        <fullName evidence="5">Calponin-homology (CH) domain-containing protein</fullName>
    </recommendedName>
</protein>
<feature type="compositionally biased region" description="Low complexity" evidence="4">
    <location>
        <begin position="575"/>
        <end position="587"/>
    </location>
</feature>
<feature type="compositionally biased region" description="Low complexity" evidence="4">
    <location>
        <begin position="2333"/>
        <end position="2351"/>
    </location>
</feature>
<dbReference type="InterPro" id="IPR022189">
    <property type="entry name" value="SMTN"/>
</dbReference>
<feature type="compositionally biased region" description="Polar residues" evidence="4">
    <location>
        <begin position="2489"/>
        <end position="2516"/>
    </location>
</feature>
<feature type="compositionally biased region" description="Polar residues" evidence="4">
    <location>
        <begin position="2377"/>
        <end position="2400"/>
    </location>
</feature>
<dbReference type="SMART" id="SM00033">
    <property type="entry name" value="CH"/>
    <property type="match status" value="1"/>
</dbReference>
<feature type="compositionally biased region" description="Low complexity" evidence="4">
    <location>
        <begin position="2101"/>
        <end position="2117"/>
    </location>
</feature>
<feature type="compositionally biased region" description="Basic and acidic residues" evidence="4">
    <location>
        <begin position="1242"/>
        <end position="1251"/>
    </location>
</feature>
<dbReference type="OrthoDB" id="10017054at2759"/>
<feature type="compositionally biased region" description="Basic and acidic residues" evidence="4">
    <location>
        <begin position="926"/>
        <end position="949"/>
    </location>
</feature>
<feature type="region of interest" description="Disordered" evidence="4">
    <location>
        <begin position="1195"/>
        <end position="1275"/>
    </location>
</feature>
<feature type="compositionally biased region" description="Basic and acidic residues" evidence="4">
    <location>
        <begin position="344"/>
        <end position="353"/>
    </location>
</feature>
<feature type="compositionally biased region" description="Low complexity" evidence="4">
    <location>
        <begin position="1016"/>
        <end position="1027"/>
    </location>
</feature>
<organism evidence="6 7">
    <name type="scientific">Laodelphax striatellus</name>
    <name type="common">Small brown planthopper</name>
    <name type="synonym">Delphax striatella</name>
    <dbReference type="NCBI Taxonomy" id="195883"/>
    <lineage>
        <taxon>Eukaryota</taxon>
        <taxon>Metazoa</taxon>
        <taxon>Ecdysozoa</taxon>
        <taxon>Arthropoda</taxon>
        <taxon>Hexapoda</taxon>
        <taxon>Insecta</taxon>
        <taxon>Pterygota</taxon>
        <taxon>Neoptera</taxon>
        <taxon>Paraneoptera</taxon>
        <taxon>Hemiptera</taxon>
        <taxon>Auchenorrhyncha</taxon>
        <taxon>Fulgoroidea</taxon>
        <taxon>Delphacidae</taxon>
        <taxon>Criomorphinae</taxon>
        <taxon>Laodelphax</taxon>
    </lineage>
</organism>
<feature type="compositionally biased region" description="Polar residues" evidence="4">
    <location>
        <begin position="2821"/>
        <end position="2841"/>
    </location>
</feature>
<reference evidence="6 7" key="1">
    <citation type="journal article" date="2017" name="Gigascience">
        <title>Genome sequence of the small brown planthopper, Laodelphax striatellus.</title>
        <authorList>
            <person name="Zhu J."/>
            <person name="Jiang F."/>
            <person name="Wang X."/>
            <person name="Yang P."/>
            <person name="Bao Y."/>
            <person name="Zhao W."/>
            <person name="Wang W."/>
            <person name="Lu H."/>
            <person name="Wang Q."/>
            <person name="Cui N."/>
            <person name="Li J."/>
            <person name="Chen X."/>
            <person name="Luo L."/>
            <person name="Yu J."/>
            <person name="Kang L."/>
            <person name="Cui F."/>
        </authorList>
    </citation>
    <scope>NUCLEOTIDE SEQUENCE [LARGE SCALE GENOMIC DNA]</scope>
    <source>
        <strain evidence="6">Lst14</strain>
    </source>
</reference>
<feature type="compositionally biased region" description="Polar residues" evidence="4">
    <location>
        <begin position="354"/>
        <end position="368"/>
    </location>
</feature>
<feature type="compositionally biased region" description="Polar residues" evidence="4">
    <location>
        <begin position="631"/>
        <end position="650"/>
    </location>
</feature>
<feature type="compositionally biased region" description="Low complexity" evidence="4">
    <location>
        <begin position="1425"/>
        <end position="1438"/>
    </location>
</feature>
<feature type="compositionally biased region" description="Basic and acidic residues" evidence="4">
    <location>
        <begin position="1609"/>
        <end position="1623"/>
    </location>
</feature>
<dbReference type="Pfam" id="PF12510">
    <property type="entry name" value="Smoothelin"/>
    <property type="match status" value="3"/>
</dbReference>
<feature type="compositionally biased region" description="Basic and acidic residues" evidence="4">
    <location>
        <begin position="834"/>
        <end position="856"/>
    </location>
</feature>
<dbReference type="SMR" id="A0A482X467"/>
<name>A0A482X467_LAOST</name>
<evidence type="ECO:0000259" key="5">
    <source>
        <dbReference type="PROSITE" id="PS50021"/>
    </source>
</evidence>
<feature type="compositionally biased region" description="Polar residues" evidence="4">
    <location>
        <begin position="1361"/>
        <end position="1388"/>
    </location>
</feature>
<feature type="region of interest" description="Disordered" evidence="4">
    <location>
        <begin position="1559"/>
        <end position="1586"/>
    </location>
</feature>
<accession>A0A482X467</accession>
<proteinExistence type="inferred from homology"/>
<feature type="domain" description="Calponin-homology (CH)" evidence="5">
    <location>
        <begin position="2889"/>
        <end position="2995"/>
    </location>
</feature>
<feature type="compositionally biased region" description="Low complexity" evidence="4">
    <location>
        <begin position="987"/>
        <end position="1001"/>
    </location>
</feature>
<evidence type="ECO:0000313" key="7">
    <source>
        <dbReference type="Proteomes" id="UP000291343"/>
    </source>
</evidence>
<feature type="compositionally biased region" description="Polar residues" evidence="4">
    <location>
        <begin position="1847"/>
        <end position="1856"/>
    </location>
</feature>
<feature type="compositionally biased region" description="Basic and acidic residues" evidence="4">
    <location>
        <begin position="1900"/>
        <end position="1932"/>
    </location>
</feature>
<dbReference type="Gene3D" id="1.10.418.10">
    <property type="entry name" value="Calponin-like domain"/>
    <property type="match status" value="1"/>
</dbReference>
<feature type="compositionally biased region" description="Basic and acidic residues" evidence="4">
    <location>
        <begin position="1981"/>
        <end position="1999"/>
    </location>
</feature>
<feature type="compositionally biased region" description="Polar residues" evidence="4">
    <location>
        <begin position="563"/>
        <end position="574"/>
    </location>
</feature>
<feature type="compositionally biased region" description="Basic and acidic residues" evidence="4">
    <location>
        <begin position="1761"/>
        <end position="1779"/>
    </location>
</feature>
<dbReference type="Proteomes" id="UP000291343">
    <property type="component" value="Unassembled WGS sequence"/>
</dbReference>
<evidence type="ECO:0000256" key="3">
    <source>
        <dbReference type="ARBA" id="ARBA00061655"/>
    </source>
</evidence>
<feature type="compositionally biased region" description="Basic and acidic residues" evidence="4">
    <location>
        <begin position="2315"/>
        <end position="2332"/>
    </location>
</feature>
<feature type="compositionally biased region" description="Polar residues" evidence="4">
    <location>
        <begin position="2569"/>
        <end position="2623"/>
    </location>
</feature>
<dbReference type="FunFam" id="1.10.418.10:FF:000009">
    <property type="entry name" value="smoothelin isoform X2"/>
    <property type="match status" value="1"/>
</dbReference>
<gene>
    <name evidence="6" type="ORF">LSTR_LSTR000402</name>
</gene>
<feature type="compositionally biased region" description="Basic and acidic residues" evidence="4">
    <location>
        <begin position="2134"/>
        <end position="2145"/>
    </location>
</feature>
<keyword evidence="7" id="KW-1185">Reference proteome</keyword>
<evidence type="ECO:0000256" key="2">
    <source>
        <dbReference type="ARBA" id="ARBA00023054"/>
    </source>
</evidence>
<feature type="region of interest" description="Disordered" evidence="4">
    <location>
        <begin position="2301"/>
        <end position="2456"/>
    </location>
</feature>
<feature type="compositionally biased region" description="Basic and acidic residues" evidence="4">
    <location>
        <begin position="422"/>
        <end position="431"/>
    </location>
</feature>
<feature type="compositionally biased region" description="Basic and acidic residues" evidence="4">
    <location>
        <begin position="1660"/>
        <end position="1676"/>
    </location>
</feature>
<feature type="compositionally biased region" description="Basic and acidic residues" evidence="4">
    <location>
        <begin position="1559"/>
        <end position="1572"/>
    </location>
</feature>
<feature type="region of interest" description="Disordered" evidence="4">
    <location>
        <begin position="1636"/>
        <end position="1694"/>
    </location>
</feature>
<feature type="compositionally biased region" description="Low complexity" evidence="4">
    <location>
        <begin position="1150"/>
        <end position="1161"/>
    </location>
</feature>
<feature type="region of interest" description="Disordered" evidence="4">
    <location>
        <begin position="422"/>
        <end position="444"/>
    </location>
</feature>
<feature type="compositionally biased region" description="Basic and acidic residues" evidence="4">
    <location>
        <begin position="498"/>
        <end position="508"/>
    </location>
</feature>
<feature type="compositionally biased region" description="Polar residues" evidence="4">
    <location>
        <begin position="1213"/>
        <end position="1223"/>
    </location>
</feature>
<evidence type="ECO:0000256" key="1">
    <source>
        <dbReference type="ARBA" id="ARBA00022553"/>
    </source>
</evidence>
<feature type="compositionally biased region" description="Polar residues" evidence="4">
    <location>
        <begin position="658"/>
        <end position="671"/>
    </location>
</feature>
<feature type="compositionally biased region" description="Polar residues" evidence="4">
    <location>
        <begin position="873"/>
        <end position="891"/>
    </location>
</feature>
<feature type="region of interest" description="Disordered" evidence="4">
    <location>
        <begin position="479"/>
        <end position="760"/>
    </location>
</feature>
<feature type="region of interest" description="Disordered" evidence="4">
    <location>
        <begin position="815"/>
        <end position="1161"/>
    </location>
</feature>
<comment type="caution">
    <text evidence="6">The sequence shown here is derived from an EMBL/GenBank/DDBJ whole genome shotgun (WGS) entry which is preliminary data.</text>
</comment>
<feature type="compositionally biased region" description="Low complexity" evidence="4">
    <location>
        <begin position="2624"/>
        <end position="2642"/>
    </location>
</feature>
<dbReference type="PROSITE" id="PS50021">
    <property type="entry name" value="CH"/>
    <property type="match status" value="1"/>
</dbReference>
<feature type="compositionally biased region" description="Basic and acidic residues" evidence="4">
    <location>
        <begin position="1942"/>
        <end position="1959"/>
    </location>
</feature>
<dbReference type="InParanoid" id="A0A482X467"/>
<feature type="compositionally biased region" description="Basic and acidic residues" evidence="4">
    <location>
        <begin position="729"/>
        <end position="743"/>
    </location>
</feature>
<feature type="region of interest" description="Disordered" evidence="4">
    <location>
        <begin position="1288"/>
        <end position="1473"/>
    </location>
</feature>
<feature type="compositionally biased region" description="Basic and acidic residues" evidence="4">
    <location>
        <begin position="1869"/>
        <end position="1886"/>
    </location>
</feature>
<feature type="region of interest" description="Disordered" evidence="4">
    <location>
        <begin position="1599"/>
        <end position="1623"/>
    </location>
</feature>
<comment type="similarity">
    <text evidence="3">Belongs to the smoothelin family.</text>
</comment>
<dbReference type="SUPFAM" id="SSF47576">
    <property type="entry name" value="Calponin-homology domain, CH-domain"/>
    <property type="match status" value="1"/>
</dbReference>
<dbReference type="PANTHER" id="PTHR23167">
    <property type="entry name" value="CALPONIN HOMOLOGY DOMAIN-CONTAINING PROTEIN DDB_G0272472-RELATED"/>
    <property type="match status" value="1"/>
</dbReference>
<feature type="region of interest" description="Disordered" evidence="4">
    <location>
        <begin position="2489"/>
        <end position="2647"/>
    </location>
</feature>
<dbReference type="PANTHER" id="PTHR23167:SF88">
    <property type="entry name" value="CALPONIN-HOMOLOGY (CH) DOMAIN-CONTAINING PROTEIN"/>
    <property type="match status" value="1"/>
</dbReference>
<feature type="compositionally biased region" description="Basic and acidic residues" evidence="4">
    <location>
        <begin position="534"/>
        <end position="556"/>
    </location>
</feature>
<feature type="compositionally biased region" description="Basic and acidic residues" evidence="4">
    <location>
        <begin position="1791"/>
        <end position="1820"/>
    </location>
</feature>
<evidence type="ECO:0000313" key="6">
    <source>
        <dbReference type="EMBL" id="RZF40523.1"/>
    </source>
</evidence>
<dbReference type="CDD" id="cd21200">
    <property type="entry name" value="CH_SMTN-like"/>
    <property type="match status" value="1"/>
</dbReference>
<feature type="compositionally biased region" description="Acidic residues" evidence="4">
    <location>
        <begin position="1302"/>
        <end position="1325"/>
    </location>
</feature>
<feature type="compositionally biased region" description="Low complexity" evidence="4">
    <location>
        <begin position="672"/>
        <end position="694"/>
    </location>
</feature>
<feature type="compositionally biased region" description="Low complexity" evidence="4">
    <location>
        <begin position="1336"/>
        <end position="1347"/>
    </location>
</feature>
<feature type="compositionally biased region" description="Low complexity" evidence="4">
    <location>
        <begin position="1112"/>
        <end position="1143"/>
    </location>
</feature>
<feature type="compositionally biased region" description="Low complexity" evidence="4">
    <location>
        <begin position="595"/>
        <end position="605"/>
    </location>
</feature>
<feature type="compositionally biased region" description="Polar residues" evidence="4">
    <location>
        <begin position="1681"/>
        <end position="1694"/>
    </location>
</feature>
<feature type="compositionally biased region" description="Polar residues" evidence="4">
    <location>
        <begin position="2802"/>
        <end position="2812"/>
    </location>
</feature>
<feature type="region of interest" description="Disordered" evidence="4">
    <location>
        <begin position="1515"/>
        <end position="1544"/>
    </location>
</feature>
<feature type="compositionally biased region" description="Polar residues" evidence="4">
    <location>
        <begin position="1410"/>
        <end position="1424"/>
    </location>
</feature>
<feature type="compositionally biased region" description="Polar residues" evidence="4">
    <location>
        <begin position="142"/>
        <end position="164"/>
    </location>
</feature>